<proteinExistence type="predicted"/>
<keyword evidence="2" id="KW-1185">Reference proteome</keyword>
<comment type="caution">
    <text evidence="1">The sequence shown here is derived from an EMBL/GenBank/DDBJ whole genome shotgun (WGS) entry which is preliminary data.</text>
</comment>
<protein>
    <submittedName>
        <fullName evidence="1">Uncharacterized protein</fullName>
    </submittedName>
</protein>
<accession>A0ACC0W6T2</accession>
<evidence type="ECO:0000313" key="1">
    <source>
        <dbReference type="EMBL" id="KAI9914157.1"/>
    </source>
</evidence>
<dbReference type="EMBL" id="CM047583">
    <property type="protein sequence ID" value="KAI9914157.1"/>
    <property type="molecule type" value="Genomic_DNA"/>
</dbReference>
<name>A0ACC0W6T2_9STRA</name>
<reference evidence="1 2" key="1">
    <citation type="journal article" date="2022" name="bioRxiv">
        <title>The genome of the oomycete Peronosclerospora sorghi, a cosmopolitan pathogen of maize and sorghum, is inflated with dispersed pseudogenes.</title>
        <authorList>
            <person name="Fletcher K."/>
            <person name="Martin F."/>
            <person name="Isakeit T."/>
            <person name="Cavanaugh K."/>
            <person name="Magill C."/>
            <person name="Michelmore R."/>
        </authorList>
    </citation>
    <scope>NUCLEOTIDE SEQUENCE [LARGE SCALE GENOMIC DNA]</scope>
    <source>
        <strain evidence="1">P6</strain>
    </source>
</reference>
<sequence length="817" mass="90757">MTESRANFVTEFLLRELLSALGTSLPSTDEDAAHGDSFSESLGESTGSQSALGSTLASPSRVMLVRRTNSSQQTVTLVDREYDIEAYIPSHVIVDLQHKKGYQTLGRLRGSVVRVIKYHFSTMAQCVATEQQNRPMSVCLPSITKNKARVYLYVDALAIVDDNQLAIKLLPAVYNHPLVEKRLQAMSDAELDKQLMIHQGVLPPAESTARDTCDDEPPLMEEDYVILEEQEQQLEEQDEWERSMTMEQEITDSELIEENGSVPMSEFQVVREPTSPEKSIMSINSSMVSSETLSEAVSEHLTGISSPRRGTFQFQQEDIRETFMAISDVEPSDTEDEIESQDVKKSTPRQLKLLDNGKRHSVVHFSHCSPTPASPTKTQSSETILDLTDDQTMKAATATSLSSTETASENESKRDASDPQKTEYENAAPRSSSQKPPKGVYPIEKPAASVGWASSLLRLVSLYASSADTSSTTAQSSGGKADDIDQSFSRAEQEEKETNSVLSEDLGSSEATLIPQYDDDRDDGDHAFEYEGMMSDVTVSSQLRTPNEEHSLGTKEAQAEDTREPAVTPHKLHATKGDTISSLDLEEKERSTSAQAATPGTENCVEAVDQHTPTVLSCSEGEEQMASTTPNSSLPMHSQVKSTSFSSPSKLTISVGSGSSSNRKSCTEFPIPNSRPCKQKYRVENLELNLVHSHTIQRESSMSHSRRNDDQCRYNSHKRCRRNIITNQGLHEANSNAPQFEHQSNVLRRPSVVEPRISLKELCRSLGSRERDQGNAKDRARSSTQVCREWKKYEHLFPPLDMTRIKRMIAKSKERDT</sequence>
<dbReference type="Proteomes" id="UP001163321">
    <property type="component" value="Chromosome 4"/>
</dbReference>
<organism evidence="1 2">
    <name type="scientific">Peronosclerospora sorghi</name>
    <dbReference type="NCBI Taxonomy" id="230839"/>
    <lineage>
        <taxon>Eukaryota</taxon>
        <taxon>Sar</taxon>
        <taxon>Stramenopiles</taxon>
        <taxon>Oomycota</taxon>
        <taxon>Peronosporomycetes</taxon>
        <taxon>Peronosporales</taxon>
        <taxon>Peronosporaceae</taxon>
        <taxon>Peronosclerospora</taxon>
    </lineage>
</organism>
<gene>
    <name evidence="1" type="ORF">PsorP6_006313</name>
</gene>
<evidence type="ECO:0000313" key="2">
    <source>
        <dbReference type="Proteomes" id="UP001163321"/>
    </source>
</evidence>